<keyword evidence="2" id="KW-0812">Transmembrane</keyword>
<dbReference type="Proteomes" id="UP001190700">
    <property type="component" value="Unassembled WGS sequence"/>
</dbReference>
<dbReference type="EMBL" id="LGRX02033575">
    <property type="protein sequence ID" value="KAK3240686.1"/>
    <property type="molecule type" value="Genomic_DNA"/>
</dbReference>
<dbReference type="InterPro" id="IPR050927">
    <property type="entry name" value="TRPM"/>
</dbReference>
<dbReference type="GO" id="GO:0099604">
    <property type="term" value="F:ligand-gated calcium channel activity"/>
    <property type="evidence" value="ECO:0007669"/>
    <property type="project" value="TreeGrafter"/>
</dbReference>
<proteinExistence type="predicted"/>
<evidence type="ECO:0000259" key="4">
    <source>
        <dbReference type="Pfam" id="PF18181"/>
    </source>
</evidence>
<evidence type="ECO:0000313" key="6">
    <source>
        <dbReference type="Proteomes" id="UP001190700"/>
    </source>
</evidence>
<feature type="domain" description="LSDAT prokaryote" evidence="3">
    <location>
        <begin position="856"/>
        <end position="1036"/>
    </location>
</feature>
<keyword evidence="2" id="KW-1133">Transmembrane helix</keyword>
<dbReference type="Pfam" id="PF18171">
    <property type="entry name" value="LSDAT_prok"/>
    <property type="match status" value="2"/>
</dbReference>
<gene>
    <name evidence="5" type="ORF">CYMTET_49488</name>
</gene>
<dbReference type="Pfam" id="PF18181">
    <property type="entry name" value="SLATT_1"/>
    <property type="match status" value="2"/>
</dbReference>
<feature type="compositionally biased region" description="Acidic residues" evidence="1">
    <location>
        <begin position="1"/>
        <end position="10"/>
    </location>
</feature>
<feature type="domain" description="LSDAT prokaryote" evidence="3">
    <location>
        <begin position="136"/>
        <end position="327"/>
    </location>
</feature>
<dbReference type="InterPro" id="IPR041482">
    <property type="entry name" value="LSDAT_prok"/>
</dbReference>
<evidence type="ECO:0000256" key="1">
    <source>
        <dbReference type="SAM" id="MobiDB-lite"/>
    </source>
</evidence>
<protein>
    <submittedName>
        <fullName evidence="5">Uncharacterized protein</fullName>
    </submittedName>
</protein>
<feature type="transmembrane region" description="Helical" evidence="2">
    <location>
        <begin position="408"/>
        <end position="426"/>
    </location>
</feature>
<reference evidence="5 6" key="1">
    <citation type="journal article" date="2015" name="Genome Biol. Evol.">
        <title>Comparative Genomics of a Bacterivorous Green Alga Reveals Evolutionary Causalities and Consequences of Phago-Mixotrophic Mode of Nutrition.</title>
        <authorList>
            <person name="Burns J.A."/>
            <person name="Paasch A."/>
            <person name="Narechania A."/>
            <person name="Kim E."/>
        </authorList>
    </citation>
    <scope>NUCLEOTIDE SEQUENCE [LARGE SCALE GENOMIC DNA]</scope>
    <source>
        <strain evidence="5 6">PLY_AMNH</strain>
    </source>
</reference>
<organism evidence="5 6">
    <name type="scientific">Cymbomonas tetramitiformis</name>
    <dbReference type="NCBI Taxonomy" id="36881"/>
    <lineage>
        <taxon>Eukaryota</taxon>
        <taxon>Viridiplantae</taxon>
        <taxon>Chlorophyta</taxon>
        <taxon>Pyramimonadophyceae</taxon>
        <taxon>Pyramimonadales</taxon>
        <taxon>Pyramimonadaceae</taxon>
        <taxon>Cymbomonas</taxon>
    </lineage>
</organism>
<dbReference type="PANTHER" id="PTHR13800">
    <property type="entry name" value="TRANSIENT RECEPTOR POTENTIAL CATION CHANNEL, SUBFAMILY M, MEMBER 6"/>
    <property type="match status" value="1"/>
</dbReference>
<evidence type="ECO:0000256" key="2">
    <source>
        <dbReference type="SAM" id="Phobius"/>
    </source>
</evidence>
<dbReference type="PANTHER" id="PTHR13800:SF12">
    <property type="entry name" value="TRANSIENT RECEPTOR POTENTIAL CATION CHANNEL SUBFAMILY M MEMBER-LIKE 2"/>
    <property type="match status" value="1"/>
</dbReference>
<evidence type="ECO:0000313" key="5">
    <source>
        <dbReference type="EMBL" id="KAK3240686.1"/>
    </source>
</evidence>
<accession>A0AAE0BPZ9</accession>
<name>A0AAE0BPZ9_9CHLO</name>
<keyword evidence="6" id="KW-1185">Reference proteome</keyword>
<dbReference type="InterPro" id="IPR040884">
    <property type="entry name" value="SLATT_1"/>
</dbReference>
<feature type="transmembrane region" description="Helical" evidence="2">
    <location>
        <begin position="376"/>
        <end position="396"/>
    </location>
</feature>
<dbReference type="GO" id="GO:0005886">
    <property type="term" value="C:plasma membrane"/>
    <property type="evidence" value="ECO:0007669"/>
    <property type="project" value="TreeGrafter"/>
</dbReference>
<sequence>MSDAGEEAGDEEIKASSTGGYKIPDQPPAPPEPAGGGDSGDMVTSILWDPQSFHKRRSLVVPVPKYLTPDETFSNITAEQAVEGLRLGEYLTQLQEWEGGLKGIVLIIGGTDTLTTYIAQEDGMPELPDGMSFTEAIQRLKLTFSRGVTRAALDTHSVVVTSGFDAGAVGYLGRANKDRHHRIPLVGVVGGGLTTWPGDVKPTDEKELKHLQPDHTHYIMMDTGYDEYAVRKFRFDVSKALQDVGGAAPGIPIVAFVVNGNDDELEETLMCVRWGIPVAIVKGSGGFADSIAKEMDNPDIDDYIVNEKVLEIVKEGTLESIDLKDIDGAVIRDLVKRLFGGGAGPSESQNLLLAWELYGVYMKNYGGLASSGRSNYIITLALNVLLTTMVSIKLTLLDAGLKDIMLDAFSMAIIILPILISVILVIDSRFGFGKKAKVLISAAASIESQVYVFRTGMGDYLAAAASKRNDVLANHIKTIRMNVMGTSVAEGSLDQSGALDMKQKNYAVSAADDGRSKLSPEEYINFRSAKLMGAYERKALTQDKFLKRYLLSIYLLSGISSILALSPDTQVYVAVTIAFSVAFASLIEASGYAVKLGAFNRAATELRNTIAWWRALSPIEQANPQNFADLVKKTENTRKNENNATNPGTDMTGGGGGGADGLDVEALAQDVRDNLDKDGKITFASAWINSHGPFFTCYNAWLESKLEVEVAAKMKNGGAPAGGGGDGDEDTSGAVTELTLEDPLFAAKQLTEVLVGMETDDIQLEGEQPIDDTPSDPVPSILWDADDFYERESKVVEVNAEMDMSEAVLQAGLPDWLEKHQGHTKGVNGVIILVGVSDDLAGWLESGEMPDGLTRDQARRRLRLIFGRGIEKAAIDTHSVIVTGGVDLGVINYMGAANKDSFHKCPLLGVGAKGVTTWPGDTRPAAEKRTQLEPNHSHHMLLETMRDVAGVTRYRIDVIKDLVKNATLGGKGADPVPVIVFVINGSEAAIMETVQFVRMGWPIAVIKGSGGAADKIADACVKIKDDFVPNPRLVEIAKEGRVECVNILDCEGGGIRTMITRLFLSGGALAFFDPNLVFAWELIIKYRSNAAMCAQLAHRFQVAILAIGVILTGLVCFMTDLETEMKDAGVYDLLYLFVLVLPIGTSVLGLIQTAFKFSSRAAVLKGAVEDATIEVYEYRAGMGDYMNAADEARNDMLAARLTDISKGVVSSGVGESGLRLEGVEAARKKEFRVSEEDSGFSVLSPEDYAQLRLTVQIQLYQKTSNGIEKSLRYLQIAVYLLGGIGTGLATLGYSVYVALAAALQLALSTFIETKRYEDKLAFYNAGAADLESRLSWWRSLSTIQMANPLKYAEMVKATEGVKQAEISLLNPAAGGGGGGGGDPPTFNLTEFKSDVADAIQKDGRVKFKQGWVEKHSVFFMQYEEWLDKNGFFTVRTTRLQAKYANAAPLPAPADDE</sequence>
<feature type="domain" description="SMODS and SLOG-associating 2TM effector" evidence="4">
    <location>
        <begin position="1248"/>
        <end position="1364"/>
    </location>
</feature>
<evidence type="ECO:0000259" key="3">
    <source>
        <dbReference type="Pfam" id="PF18171"/>
    </source>
</evidence>
<feature type="transmembrane region" description="Helical" evidence="2">
    <location>
        <begin position="1102"/>
        <end position="1121"/>
    </location>
</feature>
<feature type="transmembrane region" description="Helical" evidence="2">
    <location>
        <begin position="1133"/>
        <end position="1155"/>
    </location>
</feature>
<feature type="transmembrane region" description="Helical" evidence="2">
    <location>
        <begin position="1271"/>
        <end position="1289"/>
    </location>
</feature>
<comment type="caution">
    <text evidence="5">The sequence shown here is derived from an EMBL/GenBank/DDBJ whole genome shotgun (WGS) entry which is preliminary data.</text>
</comment>
<feature type="region of interest" description="Disordered" evidence="1">
    <location>
        <begin position="1"/>
        <end position="45"/>
    </location>
</feature>
<feature type="region of interest" description="Disordered" evidence="1">
    <location>
        <begin position="636"/>
        <end position="658"/>
    </location>
</feature>
<feature type="domain" description="SMODS and SLOG-associating 2TM effector" evidence="4">
    <location>
        <begin position="523"/>
        <end position="643"/>
    </location>
</feature>
<keyword evidence="2" id="KW-0472">Membrane</keyword>